<dbReference type="Proteomes" id="UP001069802">
    <property type="component" value="Unassembled WGS sequence"/>
</dbReference>
<keyword evidence="2" id="KW-1185">Reference proteome</keyword>
<evidence type="ECO:0000313" key="1">
    <source>
        <dbReference type="EMBL" id="MCZ4280188.1"/>
    </source>
</evidence>
<proteinExistence type="predicted"/>
<dbReference type="RefSeq" id="WP_269422399.1">
    <property type="nucleotide sequence ID" value="NZ_JAPWGY010000002.1"/>
</dbReference>
<gene>
    <name evidence="1" type="ORF">O4H49_05340</name>
</gene>
<protein>
    <submittedName>
        <fullName evidence="1">Uncharacterized protein</fullName>
    </submittedName>
</protein>
<comment type="caution">
    <text evidence="1">The sequence shown here is derived from an EMBL/GenBank/DDBJ whole genome shotgun (WGS) entry which is preliminary data.</text>
</comment>
<sequence>MKNIYVIEHIEKVDEYRELVKTLGIFDCEEKAKNAIDQLKKTPEFLGKEDGFSIDLQTLNSACFLEGYGEG</sequence>
<accession>A0ABT4LGG0</accession>
<evidence type="ECO:0000313" key="2">
    <source>
        <dbReference type="Proteomes" id="UP001069802"/>
    </source>
</evidence>
<dbReference type="EMBL" id="JAPWGY010000002">
    <property type="protein sequence ID" value="MCZ4280188.1"/>
    <property type="molecule type" value="Genomic_DNA"/>
</dbReference>
<organism evidence="1 2">
    <name type="scientific">Kiloniella laminariae</name>
    <dbReference type="NCBI Taxonomy" id="454162"/>
    <lineage>
        <taxon>Bacteria</taxon>
        <taxon>Pseudomonadati</taxon>
        <taxon>Pseudomonadota</taxon>
        <taxon>Alphaproteobacteria</taxon>
        <taxon>Rhodospirillales</taxon>
        <taxon>Kiloniellaceae</taxon>
        <taxon>Kiloniella</taxon>
    </lineage>
</organism>
<reference evidence="1" key="1">
    <citation type="submission" date="2022-12" db="EMBL/GenBank/DDBJ databases">
        <title>Bacterial isolates from different developmental stages of Nematostella vectensis.</title>
        <authorList>
            <person name="Fraune S."/>
        </authorList>
    </citation>
    <scope>NUCLEOTIDE SEQUENCE</scope>
    <source>
        <strain evidence="1">G21630-S1</strain>
    </source>
</reference>
<name>A0ABT4LGG0_9PROT</name>